<dbReference type="EMBL" id="JBAMIC010004070">
    <property type="protein sequence ID" value="KAK7087921.1"/>
    <property type="molecule type" value="Genomic_DNA"/>
</dbReference>
<reference evidence="2 3" key="1">
    <citation type="submission" date="2024-02" db="EMBL/GenBank/DDBJ databases">
        <title>Chromosome-scale genome assembly of the rough periwinkle Littorina saxatilis.</title>
        <authorList>
            <person name="De Jode A."/>
            <person name="Faria R."/>
            <person name="Formenti G."/>
            <person name="Sims Y."/>
            <person name="Smith T.P."/>
            <person name="Tracey A."/>
            <person name="Wood J.M.D."/>
            <person name="Zagrodzka Z.B."/>
            <person name="Johannesson K."/>
            <person name="Butlin R.K."/>
            <person name="Leder E.H."/>
        </authorList>
    </citation>
    <scope>NUCLEOTIDE SEQUENCE [LARGE SCALE GENOMIC DNA]</scope>
    <source>
        <strain evidence="2">Snail1</strain>
        <tissue evidence="2">Muscle</tissue>
    </source>
</reference>
<accession>A0AAN9AJD2</accession>
<name>A0AAN9AJD2_9CAEN</name>
<feature type="compositionally biased region" description="Polar residues" evidence="1">
    <location>
        <begin position="115"/>
        <end position="125"/>
    </location>
</feature>
<protein>
    <submittedName>
        <fullName evidence="2">Uncharacterized protein</fullName>
    </submittedName>
</protein>
<evidence type="ECO:0000313" key="2">
    <source>
        <dbReference type="EMBL" id="KAK7087921.1"/>
    </source>
</evidence>
<dbReference type="Proteomes" id="UP001374579">
    <property type="component" value="Unassembled WGS sequence"/>
</dbReference>
<keyword evidence="3" id="KW-1185">Reference proteome</keyword>
<feature type="region of interest" description="Disordered" evidence="1">
    <location>
        <begin position="84"/>
        <end position="125"/>
    </location>
</feature>
<evidence type="ECO:0000313" key="3">
    <source>
        <dbReference type="Proteomes" id="UP001374579"/>
    </source>
</evidence>
<organism evidence="2 3">
    <name type="scientific">Littorina saxatilis</name>
    <dbReference type="NCBI Taxonomy" id="31220"/>
    <lineage>
        <taxon>Eukaryota</taxon>
        <taxon>Metazoa</taxon>
        <taxon>Spiralia</taxon>
        <taxon>Lophotrochozoa</taxon>
        <taxon>Mollusca</taxon>
        <taxon>Gastropoda</taxon>
        <taxon>Caenogastropoda</taxon>
        <taxon>Littorinimorpha</taxon>
        <taxon>Littorinoidea</taxon>
        <taxon>Littorinidae</taxon>
        <taxon>Littorina</taxon>
    </lineage>
</organism>
<sequence length="125" mass="13128">MSAGGKLPLCLSRPKPGRVAAASQQVPVLKQAEMSAGGKPPLCLSRPKPGTVAATSQQVPDKTGNVNWRQAAAADRHHLFLRQAKSADQQSAGSDSAHVSCFPAGNVPSPHQGRRTSSTYLRVHL</sequence>
<feature type="compositionally biased region" description="Low complexity" evidence="1">
    <location>
        <begin position="84"/>
        <end position="97"/>
    </location>
</feature>
<feature type="region of interest" description="Disordered" evidence="1">
    <location>
        <begin position="32"/>
        <end position="65"/>
    </location>
</feature>
<comment type="caution">
    <text evidence="2">The sequence shown here is derived from an EMBL/GenBank/DDBJ whole genome shotgun (WGS) entry which is preliminary data.</text>
</comment>
<gene>
    <name evidence="2" type="ORF">V1264_021910</name>
</gene>
<dbReference type="AlphaFoldDB" id="A0AAN9AJD2"/>
<evidence type="ECO:0000256" key="1">
    <source>
        <dbReference type="SAM" id="MobiDB-lite"/>
    </source>
</evidence>
<feature type="compositionally biased region" description="Polar residues" evidence="1">
    <location>
        <begin position="53"/>
        <end position="65"/>
    </location>
</feature>
<proteinExistence type="predicted"/>